<organism evidence="3 4">
    <name type="scientific">Clostridioides difficile</name>
    <name type="common">Peptoclostridium difficile</name>
    <dbReference type="NCBI Taxonomy" id="1496"/>
    <lineage>
        <taxon>Bacteria</taxon>
        <taxon>Bacillati</taxon>
        <taxon>Bacillota</taxon>
        <taxon>Clostridia</taxon>
        <taxon>Peptostreptococcales</taxon>
        <taxon>Peptostreptococcaceae</taxon>
        <taxon>Clostridioides</taxon>
    </lineage>
</organism>
<dbReference type="RefSeq" id="WP_003424570.1">
    <property type="nucleotide sequence ID" value="NZ_BEHB01000013.1"/>
</dbReference>
<keyword evidence="2" id="KW-1133">Transmembrane helix</keyword>
<reference evidence="3 4" key="1">
    <citation type="submission" date="2019-02" db="EMBL/GenBank/DDBJ databases">
        <authorList>
            <consortium name="Pathogen Informatics"/>
        </authorList>
    </citation>
    <scope>NUCLEOTIDE SEQUENCE [LARGE SCALE GENOMIC DNA]</scope>
    <source>
        <strain evidence="3 4">078GUE027</strain>
    </source>
</reference>
<feature type="compositionally biased region" description="Low complexity" evidence="1">
    <location>
        <begin position="59"/>
        <end position="70"/>
    </location>
</feature>
<evidence type="ECO:0000256" key="1">
    <source>
        <dbReference type="SAM" id="MobiDB-lite"/>
    </source>
</evidence>
<protein>
    <submittedName>
        <fullName evidence="3">Uncharacterized protein</fullName>
    </submittedName>
</protein>
<name>A0AAX3H4B2_CLODI</name>
<evidence type="ECO:0000256" key="2">
    <source>
        <dbReference type="SAM" id="Phobius"/>
    </source>
</evidence>
<accession>A0AAX3H4B2</accession>
<dbReference type="AlphaFoldDB" id="A0AAX3H4B2"/>
<keyword evidence="2" id="KW-0472">Membrane</keyword>
<dbReference type="Proteomes" id="UP000346772">
    <property type="component" value="Unassembled WGS sequence"/>
</dbReference>
<gene>
    <name evidence="3" type="ORF">SAMEA1710456_02175</name>
</gene>
<evidence type="ECO:0000313" key="3">
    <source>
        <dbReference type="EMBL" id="VFD54682.1"/>
    </source>
</evidence>
<feature type="transmembrane region" description="Helical" evidence="2">
    <location>
        <begin position="87"/>
        <end position="105"/>
    </location>
</feature>
<sequence length="144" mass="16754">MKDNNNTNKTIQFGEKKASLENNIQKNKNIKLDNTHKVIPYPKNRRKDDKKKGNKKRNTNTNTSKVNKNNYGHSFFNNKYKYKRKPYVIALYTVILILLAILIITKLTDSTNKGTYSRNTVSNTHKNDIRNVVFNESNNFLICG</sequence>
<feature type="compositionally biased region" description="Polar residues" evidence="1">
    <location>
        <begin position="1"/>
        <end position="11"/>
    </location>
</feature>
<comment type="caution">
    <text evidence="3">The sequence shown here is derived from an EMBL/GenBank/DDBJ whole genome shotgun (WGS) entry which is preliminary data.</text>
</comment>
<feature type="region of interest" description="Disordered" evidence="1">
    <location>
        <begin position="1"/>
        <end position="70"/>
    </location>
</feature>
<evidence type="ECO:0000313" key="4">
    <source>
        <dbReference type="Proteomes" id="UP000346772"/>
    </source>
</evidence>
<keyword evidence="2" id="KW-0812">Transmembrane</keyword>
<dbReference type="EMBL" id="CAADAT010000012">
    <property type="protein sequence ID" value="VFD54682.1"/>
    <property type="molecule type" value="Genomic_DNA"/>
</dbReference>
<proteinExistence type="predicted"/>